<evidence type="ECO:0000256" key="2">
    <source>
        <dbReference type="SAM" id="Phobius"/>
    </source>
</evidence>
<proteinExistence type="predicted"/>
<reference evidence="3 4" key="1">
    <citation type="journal article" date="2009" name="Nature">
        <title>Evolution of pathogenicity and sexual reproduction in eight Candida genomes.</title>
        <authorList>
            <person name="Butler G."/>
            <person name="Rasmussen M.D."/>
            <person name="Lin M.F."/>
            <person name="Santos M.A."/>
            <person name="Sakthikumar S."/>
            <person name="Munro C.A."/>
            <person name="Rheinbay E."/>
            <person name="Grabherr M."/>
            <person name="Forche A."/>
            <person name="Reedy J.L."/>
            <person name="Agrafioti I."/>
            <person name="Arnaud M.B."/>
            <person name="Bates S."/>
            <person name="Brown A.J."/>
            <person name="Brunke S."/>
            <person name="Costanzo M.C."/>
            <person name="Fitzpatrick D.A."/>
            <person name="de Groot P.W."/>
            <person name="Harris D."/>
            <person name="Hoyer L.L."/>
            <person name="Hube B."/>
            <person name="Klis F.M."/>
            <person name="Kodira C."/>
            <person name="Lennard N."/>
            <person name="Logue M.E."/>
            <person name="Martin R."/>
            <person name="Neiman A.M."/>
            <person name="Nikolaou E."/>
            <person name="Quail M.A."/>
            <person name="Quinn J."/>
            <person name="Santos M.C."/>
            <person name="Schmitzberger F.F."/>
            <person name="Sherlock G."/>
            <person name="Shah P."/>
            <person name="Silverstein K.A."/>
            <person name="Skrzypek M.S."/>
            <person name="Soll D."/>
            <person name="Staggs R."/>
            <person name="Stansfield I."/>
            <person name="Stumpf M.P."/>
            <person name="Sudbery P.E."/>
            <person name="Srikantha T."/>
            <person name="Zeng Q."/>
            <person name="Berman J."/>
            <person name="Berriman M."/>
            <person name="Heitman J."/>
            <person name="Gow N.A."/>
            <person name="Lorenz M.C."/>
            <person name="Birren B.W."/>
            <person name="Kellis M."/>
            <person name="Cuomo C.A."/>
        </authorList>
    </citation>
    <scope>NUCLEOTIDE SEQUENCE [LARGE SCALE GENOMIC DNA]</scope>
    <source>
        <strain evidence="4">ATCC 11503 / BCRC 21390 / CBS 2605 / JCM 1781 / NBRC 1676 / NRRL YB-4239</strain>
    </source>
</reference>
<accession>A5E7L6</accession>
<dbReference type="KEGG" id="lel:PVL30_004364"/>
<evidence type="ECO:0000313" key="4">
    <source>
        <dbReference type="Proteomes" id="UP000001996"/>
    </source>
</evidence>
<evidence type="ECO:0000313" key="3">
    <source>
        <dbReference type="EMBL" id="EDK47424.1"/>
    </source>
</evidence>
<keyword evidence="2" id="KW-0812">Transmembrane</keyword>
<dbReference type="GeneID" id="5230167"/>
<feature type="compositionally biased region" description="Basic residues" evidence="1">
    <location>
        <begin position="269"/>
        <end position="283"/>
    </location>
</feature>
<dbReference type="AlphaFoldDB" id="A5E7L6"/>
<dbReference type="SUPFAM" id="SSF56104">
    <property type="entry name" value="SAICAR synthase-like"/>
    <property type="match status" value="1"/>
</dbReference>
<keyword evidence="2" id="KW-0472">Membrane</keyword>
<sequence>MPFFNKCFQNVFAKDSKPAEPKVRFKLSQKPALKSPKVAFEKLKTAFVKKAKSSPTSQLSEKVESKSPSSLTNNLSIAKNAERFFLTEGIKISIIDSERRLWNKYDSVDIVMLLEGSNAKFKSISPKIFHWVRRMLGLSDALILQSFGIDEDSVIKIGESLFSSADGKYLIYSVTKEHFEDIRDKAAKMNTHYEKPSFLLPYLHLFSFEFEGEERYYTMTPAFDKETNIVYGLQNDLKGVNMFTESSSNAINTTDTTASNHQTNSNSKKNTKHTKHTKHTKQTKHTENTKNTSFAAYFSSSSKRQSYYIDESSPTSNVRFPMLAKERKDILSKLARDIAYLTKQNKIGYKLLVGVGPKVARRPRIQVWIVDYHKSYIKEGGSKKFFRFGKTKVKTPEEYARWLLETFNQHIEVVEGGWLLANFETKTLPPTSYYTRSVKSLKSIFKKGSEIFLNKPKALLIAELGYSLSDDENEKQKKHNKLIRRLKLVLINAFYRLRFYMLMPIFGILSLFYW</sequence>
<dbReference type="EMBL" id="CH981534">
    <property type="protein sequence ID" value="EDK47424.1"/>
    <property type="molecule type" value="Genomic_DNA"/>
</dbReference>
<evidence type="ECO:0000256" key="1">
    <source>
        <dbReference type="SAM" id="MobiDB-lite"/>
    </source>
</evidence>
<dbReference type="Proteomes" id="UP000001996">
    <property type="component" value="Unassembled WGS sequence"/>
</dbReference>
<feature type="compositionally biased region" description="Polar residues" evidence="1">
    <location>
        <begin position="250"/>
        <end position="259"/>
    </location>
</feature>
<dbReference type="HOGENOM" id="CLU_524846_0_0_1"/>
<dbReference type="InterPro" id="IPR027484">
    <property type="entry name" value="PInositol-4-P-5-kinase_N"/>
</dbReference>
<feature type="region of interest" description="Disordered" evidence="1">
    <location>
        <begin position="250"/>
        <end position="289"/>
    </location>
</feature>
<dbReference type="Gene3D" id="3.30.800.10">
    <property type="entry name" value="Phosphatidylinositol Phosphate Kinase II Beta"/>
    <property type="match status" value="1"/>
</dbReference>
<keyword evidence="2" id="KW-1133">Transmembrane helix</keyword>
<gene>
    <name evidence="3" type="ORF">LELG_05605</name>
</gene>
<dbReference type="VEuPathDB" id="FungiDB:LELG_05605"/>
<name>A5E7L6_LODEL</name>
<dbReference type="InParanoid" id="A5E7L6"/>
<organism evidence="3 4">
    <name type="scientific">Lodderomyces elongisporus (strain ATCC 11503 / CBS 2605 / JCM 1781 / NBRC 1676 / NRRL YB-4239)</name>
    <name type="common">Yeast</name>
    <name type="synonym">Saccharomyces elongisporus</name>
    <dbReference type="NCBI Taxonomy" id="379508"/>
    <lineage>
        <taxon>Eukaryota</taxon>
        <taxon>Fungi</taxon>
        <taxon>Dikarya</taxon>
        <taxon>Ascomycota</taxon>
        <taxon>Saccharomycotina</taxon>
        <taxon>Pichiomycetes</taxon>
        <taxon>Debaryomycetaceae</taxon>
        <taxon>Candida/Lodderomyces clade</taxon>
        <taxon>Lodderomyces</taxon>
    </lineage>
</organism>
<keyword evidence="4" id="KW-1185">Reference proteome</keyword>
<feature type="transmembrane region" description="Helical" evidence="2">
    <location>
        <begin position="488"/>
        <end position="513"/>
    </location>
</feature>
<protein>
    <submittedName>
        <fullName evidence="3">Uncharacterized protein</fullName>
    </submittedName>
</protein>